<comment type="similarity">
    <text evidence="1">Belongs to the ROK (NagC/XylR) family.</text>
</comment>
<reference evidence="3" key="1">
    <citation type="submission" date="2017-04" db="EMBL/GenBank/DDBJ databases">
        <title>Function of individual gut microbiota members based on whole genome sequencing of pure cultures obtained from chicken caecum.</title>
        <authorList>
            <person name="Medvecky M."/>
            <person name="Cejkova D."/>
            <person name="Polansky O."/>
            <person name="Karasova D."/>
            <person name="Kubasova T."/>
            <person name="Cizek A."/>
            <person name="Rychlik I."/>
        </authorList>
    </citation>
    <scope>NUCLEOTIDE SEQUENCE [LARGE SCALE GENOMIC DNA]</scope>
    <source>
        <strain evidence="3">An149</strain>
    </source>
</reference>
<accession>A0A1Y4QGK5</accession>
<evidence type="ECO:0000256" key="1">
    <source>
        <dbReference type="ARBA" id="ARBA00006479"/>
    </source>
</evidence>
<evidence type="ECO:0000313" key="3">
    <source>
        <dbReference type="Proteomes" id="UP000196258"/>
    </source>
</evidence>
<name>A0A1Y4QGK5_9FIRM</name>
<dbReference type="CDD" id="cd24152">
    <property type="entry name" value="ASKHA_NBD_ROK-like"/>
    <property type="match status" value="1"/>
</dbReference>
<comment type="caution">
    <text evidence="2">The sequence shown here is derived from an EMBL/GenBank/DDBJ whole genome shotgun (WGS) entry which is preliminary data.</text>
</comment>
<dbReference type="InterPro" id="IPR000600">
    <property type="entry name" value="ROK"/>
</dbReference>
<proteinExistence type="inferred from homology"/>
<evidence type="ECO:0000313" key="2">
    <source>
        <dbReference type="EMBL" id="OUQ06240.1"/>
    </source>
</evidence>
<dbReference type="GO" id="GO:0016301">
    <property type="term" value="F:kinase activity"/>
    <property type="evidence" value="ECO:0007669"/>
    <property type="project" value="UniProtKB-KW"/>
</dbReference>
<sequence length="292" mass="32442">MYLVFDIGGTAIKYCYFDTNGKMFDKNEFLSTTLTNLNLFISRLSEIYFKSNYQIDGIALSCPGIINSKKGVIEKITAYPFLKGVNLKNLLSKACNGVKVTIENDAKCAGIAEIYAGNIEGHKDAIVVVLGTGIGGCVIKNRKIHQGNNLFAGEFSTIIVGYDKKSHQILTWSDVASTSALCKRVSNVLEIKEIDGREVFELVKNNNQQVIEILDSFCLDIAIQLYNLQSMYDPEVICIGGGISKQKILIEKIKKALKKVQVQSHQLLMPNVINCKYYNDANLIGALYHHKI</sequence>
<dbReference type="Gene3D" id="3.30.420.40">
    <property type="match status" value="2"/>
</dbReference>
<dbReference type="SUPFAM" id="SSF53067">
    <property type="entry name" value="Actin-like ATPase domain"/>
    <property type="match status" value="1"/>
</dbReference>
<keyword evidence="2" id="KW-0808">Transferase</keyword>
<dbReference type="Pfam" id="PF00480">
    <property type="entry name" value="ROK"/>
    <property type="match status" value="1"/>
</dbReference>
<dbReference type="PANTHER" id="PTHR18964:SF170">
    <property type="entry name" value="SUGAR KINASE"/>
    <property type="match status" value="1"/>
</dbReference>
<dbReference type="EMBL" id="NFLB01000002">
    <property type="protein sequence ID" value="OUQ06240.1"/>
    <property type="molecule type" value="Genomic_DNA"/>
</dbReference>
<gene>
    <name evidence="2" type="ORF">B5E91_02920</name>
</gene>
<dbReference type="Proteomes" id="UP000196258">
    <property type="component" value="Unassembled WGS sequence"/>
</dbReference>
<dbReference type="InterPro" id="IPR043129">
    <property type="entry name" value="ATPase_NBD"/>
</dbReference>
<dbReference type="AlphaFoldDB" id="A0A1Y4QGK5"/>
<keyword evidence="2" id="KW-0418">Kinase</keyword>
<dbReference type="PANTHER" id="PTHR18964">
    <property type="entry name" value="ROK (REPRESSOR, ORF, KINASE) FAMILY"/>
    <property type="match status" value="1"/>
</dbReference>
<protein>
    <submittedName>
        <fullName evidence="2">Sugar kinase</fullName>
    </submittedName>
</protein>
<organism evidence="2 3">
    <name type="scientific">Thomasclavelia spiroformis</name>
    <dbReference type="NCBI Taxonomy" id="29348"/>
    <lineage>
        <taxon>Bacteria</taxon>
        <taxon>Bacillati</taxon>
        <taxon>Bacillota</taxon>
        <taxon>Erysipelotrichia</taxon>
        <taxon>Erysipelotrichales</taxon>
        <taxon>Coprobacillaceae</taxon>
        <taxon>Thomasclavelia</taxon>
    </lineage>
</organism>
<dbReference type="RefSeq" id="WP_087254870.1">
    <property type="nucleotide sequence ID" value="NZ_NFKY01000004.1"/>
</dbReference>